<evidence type="ECO:0000259" key="9">
    <source>
        <dbReference type="PROSITE" id="PS50157"/>
    </source>
</evidence>
<dbReference type="GO" id="GO:0000785">
    <property type="term" value="C:chromatin"/>
    <property type="evidence" value="ECO:0007669"/>
    <property type="project" value="TreeGrafter"/>
</dbReference>
<name>W4KGM1_HETIT</name>
<evidence type="ECO:0000256" key="5">
    <source>
        <dbReference type="ARBA" id="ARBA00022833"/>
    </source>
</evidence>
<dbReference type="GO" id="GO:0000981">
    <property type="term" value="F:DNA-binding transcription factor activity, RNA polymerase II-specific"/>
    <property type="evidence" value="ECO:0007669"/>
    <property type="project" value="InterPro"/>
</dbReference>
<keyword evidence="3" id="KW-0677">Repeat</keyword>
<evidence type="ECO:0000256" key="7">
    <source>
        <dbReference type="PROSITE-ProRule" id="PRU00042"/>
    </source>
</evidence>
<evidence type="ECO:0000256" key="6">
    <source>
        <dbReference type="ARBA" id="ARBA00023242"/>
    </source>
</evidence>
<feature type="compositionally biased region" description="Polar residues" evidence="8">
    <location>
        <begin position="206"/>
        <end position="229"/>
    </location>
</feature>
<feature type="compositionally biased region" description="Low complexity" evidence="8">
    <location>
        <begin position="524"/>
        <end position="541"/>
    </location>
</feature>
<evidence type="ECO:0000256" key="8">
    <source>
        <dbReference type="SAM" id="MobiDB-lite"/>
    </source>
</evidence>
<feature type="region of interest" description="Disordered" evidence="8">
    <location>
        <begin position="337"/>
        <end position="358"/>
    </location>
</feature>
<feature type="region of interest" description="Disordered" evidence="8">
    <location>
        <begin position="206"/>
        <end position="310"/>
    </location>
</feature>
<gene>
    <name evidence="10" type="ORF">HETIRDRAFT_432044</name>
</gene>
<keyword evidence="5" id="KW-0862">Zinc</keyword>
<keyword evidence="2" id="KW-0479">Metal-binding</keyword>
<evidence type="ECO:0000313" key="10">
    <source>
        <dbReference type="EMBL" id="ETW85008.1"/>
    </source>
</evidence>
<accession>W4KGM1</accession>
<dbReference type="Gene3D" id="3.30.160.60">
    <property type="entry name" value="Classic Zinc Finger"/>
    <property type="match status" value="2"/>
</dbReference>
<dbReference type="GO" id="GO:0000978">
    <property type="term" value="F:RNA polymerase II cis-regulatory region sequence-specific DNA binding"/>
    <property type="evidence" value="ECO:0007669"/>
    <property type="project" value="InterPro"/>
</dbReference>
<dbReference type="InParanoid" id="W4KGM1"/>
<feature type="compositionally biased region" description="Low complexity" evidence="8">
    <location>
        <begin position="548"/>
        <end position="557"/>
    </location>
</feature>
<evidence type="ECO:0000256" key="2">
    <source>
        <dbReference type="ARBA" id="ARBA00022723"/>
    </source>
</evidence>
<protein>
    <recommendedName>
        <fullName evidence="9">C2H2-type domain-containing protein</fullName>
    </recommendedName>
</protein>
<evidence type="ECO:0000256" key="1">
    <source>
        <dbReference type="ARBA" id="ARBA00004123"/>
    </source>
</evidence>
<dbReference type="Proteomes" id="UP000030671">
    <property type="component" value="Unassembled WGS sequence"/>
</dbReference>
<dbReference type="KEGG" id="hir:HETIRDRAFT_432044"/>
<dbReference type="PANTHER" id="PTHR40626:SF11">
    <property type="entry name" value="ZINC FINGER PROTEIN YPR022C"/>
    <property type="match status" value="1"/>
</dbReference>
<dbReference type="InterPro" id="IPR013087">
    <property type="entry name" value="Znf_C2H2_type"/>
</dbReference>
<dbReference type="OrthoDB" id="10018191at2759"/>
<dbReference type="PANTHER" id="PTHR40626">
    <property type="entry name" value="MIP31509P"/>
    <property type="match status" value="1"/>
</dbReference>
<evidence type="ECO:0000313" key="11">
    <source>
        <dbReference type="Proteomes" id="UP000030671"/>
    </source>
</evidence>
<feature type="compositionally biased region" description="Polar residues" evidence="8">
    <location>
        <begin position="290"/>
        <end position="300"/>
    </location>
</feature>
<dbReference type="GO" id="GO:0008270">
    <property type="term" value="F:zinc ion binding"/>
    <property type="evidence" value="ECO:0007669"/>
    <property type="project" value="UniProtKB-KW"/>
</dbReference>
<dbReference type="EMBL" id="KI925455">
    <property type="protein sequence ID" value="ETW85008.1"/>
    <property type="molecule type" value="Genomic_DNA"/>
</dbReference>
<dbReference type="PROSITE" id="PS50157">
    <property type="entry name" value="ZINC_FINGER_C2H2_2"/>
    <property type="match status" value="2"/>
</dbReference>
<keyword evidence="4 7" id="KW-0863">Zinc-finger</keyword>
<proteinExistence type="predicted"/>
<dbReference type="STRING" id="747525.W4KGM1"/>
<feature type="non-terminal residue" evidence="10">
    <location>
        <position position="617"/>
    </location>
</feature>
<feature type="region of interest" description="Disordered" evidence="8">
    <location>
        <begin position="129"/>
        <end position="153"/>
    </location>
</feature>
<dbReference type="GO" id="GO:0005634">
    <property type="term" value="C:nucleus"/>
    <property type="evidence" value="ECO:0007669"/>
    <property type="project" value="UniProtKB-SubCell"/>
</dbReference>
<keyword evidence="11" id="KW-1185">Reference proteome</keyword>
<comment type="subcellular location">
    <subcellularLocation>
        <location evidence="1">Nucleus</location>
    </subcellularLocation>
</comment>
<keyword evidence="6" id="KW-0539">Nucleus</keyword>
<dbReference type="InterPro" id="IPR036236">
    <property type="entry name" value="Znf_C2H2_sf"/>
</dbReference>
<feature type="region of interest" description="Disordered" evidence="8">
    <location>
        <begin position="524"/>
        <end position="557"/>
    </location>
</feature>
<dbReference type="HOGENOM" id="CLU_017276_0_0_1"/>
<feature type="compositionally biased region" description="Polar residues" evidence="8">
    <location>
        <begin position="143"/>
        <end position="153"/>
    </location>
</feature>
<reference evidence="10 11" key="1">
    <citation type="journal article" date="2012" name="New Phytol.">
        <title>Insight into trade-off between wood decay and parasitism from the genome of a fungal forest pathogen.</title>
        <authorList>
            <person name="Olson A."/>
            <person name="Aerts A."/>
            <person name="Asiegbu F."/>
            <person name="Belbahri L."/>
            <person name="Bouzid O."/>
            <person name="Broberg A."/>
            <person name="Canback B."/>
            <person name="Coutinho P.M."/>
            <person name="Cullen D."/>
            <person name="Dalman K."/>
            <person name="Deflorio G."/>
            <person name="van Diepen L.T."/>
            <person name="Dunand C."/>
            <person name="Duplessis S."/>
            <person name="Durling M."/>
            <person name="Gonthier P."/>
            <person name="Grimwood J."/>
            <person name="Fossdal C.G."/>
            <person name="Hansson D."/>
            <person name="Henrissat B."/>
            <person name="Hietala A."/>
            <person name="Himmelstrand K."/>
            <person name="Hoffmeister D."/>
            <person name="Hogberg N."/>
            <person name="James T.Y."/>
            <person name="Karlsson M."/>
            <person name="Kohler A."/>
            <person name="Kues U."/>
            <person name="Lee Y.H."/>
            <person name="Lin Y.C."/>
            <person name="Lind M."/>
            <person name="Lindquist E."/>
            <person name="Lombard V."/>
            <person name="Lucas S."/>
            <person name="Lunden K."/>
            <person name="Morin E."/>
            <person name="Murat C."/>
            <person name="Park J."/>
            <person name="Raffaello T."/>
            <person name="Rouze P."/>
            <person name="Salamov A."/>
            <person name="Schmutz J."/>
            <person name="Solheim H."/>
            <person name="Stahlberg J."/>
            <person name="Velez H."/>
            <person name="de Vries R.P."/>
            <person name="Wiebenga A."/>
            <person name="Woodward S."/>
            <person name="Yakovlev I."/>
            <person name="Garbelotto M."/>
            <person name="Martin F."/>
            <person name="Grigoriev I.V."/>
            <person name="Stenlid J."/>
        </authorList>
    </citation>
    <scope>NUCLEOTIDE SEQUENCE [LARGE SCALE GENOMIC DNA]</scope>
    <source>
        <strain evidence="10 11">TC 32-1</strain>
    </source>
</reference>
<dbReference type="eggNOG" id="KOG1721">
    <property type="taxonomic scope" value="Eukaryota"/>
</dbReference>
<feature type="domain" description="C2H2-type" evidence="9">
    <location>
        <begin position="84"/>
        <end position="111"/>
    </location>
</feature>
<dbReference type="RefSeq" id="XP_009541905.1">
    <property type="nucleotide sequence ID" value="XM_009543610.1"/>
</dbReference>
<feature type="compositionally biased region" description="Low complexity" evidence="8">
    <location>
        <begin position="236"/>
        <end position="264"/>
    </location>
</feature>
<dbReference type="AlphaFoldDB" id="W4KGM1"/>
<dbReference type="InterPro" id="IPR051059">
    <property type="entry name" value="VerF-like"/>
</dbReference>
<evidence type="ECO:0000256" key="3">
    <source>
        <dbReference type="ARBA" id="ARBA00022737"/>
    </source>
</evidence>
<organism evidence="10 11">
    <name type="scientific">Heterobasidion irregulare (strain TC 32-1)</name>
    <dbReference type="NCBI Taxonomy" id="747525"/>
    <lineage>
        <taxon>Eukaryota</taxon>
        <taxon>Fungi</taxon>
        <taxon>Dikarya</taxon>
        <taxon>Basidiomycota</taxon>
        <taxon>Agaricomycotina</taxon>
        <taxon>Agaricomycetes</taxon>
        <taxon>Russulales</taxon>
        <taxon>Bondarzewiaceae</taxon>
        <taxon>Heterobasidion</taxon>
        <taxon>Heterobasidion annosum species complex</taxon>
    </lineage>
</organism>
<sequence length="617" mass="64716">MAALVDSQPLLLPLHGHQQQQQQQHSQQQQQQQQQQPLQGVNKRYRPAPAKTFQCRGYGDCRMVFSRSEHLARHIRKHTGERPFTCHCGKQFSRLDNLRQHAQTVHADKQEQNERMMRDLTSLHATMAAANKATQQRGKRSTHPNPSNNDIDSQALQPDIVKQEDIQHPLPLHQRPGTSTGYEGSGPDSNGLLYNSAAARSWHVQTNNVDRPNSRPVNSHSFRDPTQSFRAPPAPSSAAPSASSAAASSAQQQQQQQQQQQTQSFLASGDAFQFGVPDLPGPRRDARPGSSASRPSTASRDPSDAHTRSLPPLASVVSSSLASSQWSVAPQSLFPLPSGPGIGGPGRPSTATRPGTAPAAYYSSHPAFGPGLASRSELPFPALYGRPELAPPHTLALPQPQSFAHGPSAYPYPASGFPSVDAGDIPTSPVGYDSPFSFHPPGLADQQQQQQQQHSPSSVPRKRPFPGSDEDLLLERGTSSYGAAYEFASSESRPQSRRLSVMELCNDTDADPATRPFLPLSATAAGAGAGAPSPSAGRPGTSSGGGSAAAASRPTTSSGLVASASQLALVDPPQSLFGGPAPAAAAAAFANAGASTAATAAAGAGAARAGAQGFARG</sequence>
<evidence type="ECO:0000256" key="4">
    <source>
        <dbReference type="ARBA" id="ARBA00022771"/>
    </source>
</evidence>
<dbReference type="FunFam" id="3.30.160.60:FF:002343">
    <property type="entry name" value="Zinc finger protein 33A"/>
    <property type="match status" value="1"/>
</dbReference>
<feature type="compositionally biased region" description="Low complexity" evidence="8">
    <location>
        <begin position="15"/>
        <end position="40"/>
    </location>
</feature>
<feature type="region of interest" description="Disordered" evidence="8">
    <location>
        <begin position="170"/>
        <end position="193"/>
    </location>
</feature>
<dbReference type="SMART" id="SM00355">
    <property type="entry name" value="ZnF_C2H2"/>
    <property type="match status" value="2"/>
</dbReference>
<feature type="region of interest" description="Disordered" evidence="8">
    <location>
        <begin position="15"/>
        <end position="41"/>
    </location>
</feature>
<dbReference type="GeneID" id="20674582"/>
<dbReference type="SUPFAM" id="SSF57667">
    <property type="entry name" value="beta-beta-alpha zinc fingers"/>
    <property type="match status" value="1"/>
</dbReference>
<feature type="region of interest" description="Disordered" evidence="8">
    <location>
        <begin position="420"/>
        <end position="473"/>
    </location>
</feature>
<feature type="domain" description="C2H2-type" evidence="9">
    <location>
        <begin position="53"/>
        <end position="83"/>
    </location>
</feature>
<dbReference type="Pfam" id="PF00096">
    <property type="entry name" value="zf-C2H2"/>
    <property type="match status" value="1"/>
</dbReference>